<protein>
    <submittedName>
        <fullName evidence="2">Uncharacterized protein</fullName>
    </submittedName>
</protein>
<feature type="compositionally biased region" description="Basic and acidic residues" evidence="1">
    <location>
        <begin position="1"/>
        <end position="11"/>
    </location>
</feature>
<gene>
    <name evidence="2" type="ORF">AVDCRST_MAG20-1786</name>
</gene>
<feature type="compositionally biased region" description="Pro residues" evidence="1">
    <location>
        <begin position="61"/>
        <end position="72"/>
    </location>
</feature>
<dbReference type="AlphaFoldDB" id="A0A6J4I5L4"/>
<name>A0A6J4I5L4_9ACTN</name>
<sequence length="72" mass="7288">MSDASDGDHGNEVPAPAGGGDERTHDPETVPLDLDEGEDVVIRQQAAGEELVVGGGEFPDPDTPPQDPAPGG</sequence>
<organism evidence="2">
    <name type="scientific">uncultured Acidimicrobiales bacterium</name>
    <dbReference type="NCBI Taxonomy" id="310071"/>
    <lineage>
        <taxon>Bacteria</taxon>
        <taxon>Bacillati</taxon>
        <taxon>Actinomycetota</taxon>
        <taxon>Acidimicrobiia</taxon>
        <taxon>Acidimicrobiales</taxon>
        <taxon>environmental samples</taxon>
    </lineage>
</organism>
<feature type="region of interest" description="Disordered" evidence="1">
    <location>
        <begin position="1"/>
        <end position="72"/>
    </location>
</feature>
<accession>A0A6J4I5L4</accession>
<proteinExistence type="predicted"/>
<dbReference type="EMBL" id="CADCSY010000081">
    <property type="protein sequence ID" value="CAA9242201.1"/>
    <property type="molecule type" value="Genomic_DNA"/>
</dbReference>
<reference evidence="2" key="1">
    <citation type="submission" date="2020-02" db="EMBL/GenBank/DDBJ databases">
        <authorList>
            <person name="Meier V. D."/>
        </authorList>
    </citation>
    <scope>NUCLEOTIDE SEQUENCE</scope>
    <source>
        <strain evidence="2">AVDCRST_MAG20</strain>
    </source>
</reference>
<evidence type="ECO:0000256" key="1">
    <source>
        <dbReference type="SAM" id="MobiDB-lite"/>
    </source>
</evidence>
<evidence type="ECO:0000313" key="2">
    <source>
        <dbReference type="EMBL" id="CAA9242201.1"/>
    </source>
</evidence>